<organism evidence="10 11">
    <name type="scientific">Hydrogenispora ethanolica</name>
    <dbReference type="NCBI Taxonomy" id="1082276"/>
    <lineage>
        <taxon>Bacteria</taxon>
        <taxon>Bacillati</taxon>
        <taxon>Bacillota</taxon>
        <taxon>Hydrogenispora</taxon>
    </lineage>
</organism>
<feature type="transmembrane region" description="Helical" evidence="9">
    <location>
        <begin position="406"/>
        <end position="431"/>
    </location>
</feature>
<feature type="transmembrane region" description="Helical" evidence="9">
    <location>
        <begin position="558"/>
        <end position="579"/>
    </location>
</feature>
<feature type="transmembrane region" description="Helical" evidence="9">
    <location>
        <begin position="367"/>
        <end position="394"/>
    </location>
</feature>
<dbReference type="InterPro" id="IPR002490">
    <property type="entry name" value="V-ATPase_116kDa_su"/>
</dbReference>
<feature type="transmembrane region" description="Helical" evidence="9">
    <location>
        <begin position="508"/>
        <end position="525"/>
    </location>
</feature>
<comment type="subcellular location">
    <subcellularLocation>
        <location evidence="1">Membrane</location>
        <topology evidence="1">Multi-pass membrane protein</topology>
    </subcellularLocation>
</comment>
<comment type="caution">
    <text evidence="10">The sequence shown here is derived from an EMBL/GenBank/DDBJ whole genome shotgun (WGS) entry which is preliminary data.</text>
</comment>
<dbReference type="GO" id="GO:0046961">
    <property type="term" value="F:proton-transporting ATPase activity, rotational mechanism"/>
    <property type="evidence" value="ECO:0007669"/>
    <property type="project" value="InterPro"/>
</dbReference>
<dbReference type="PANTHER" id="PTHR11629">
    <property type="entry name" value="VACUOLAR PROTON ATPASES"/>
    <property type="match status" value="1"/>
</dbReference>
<evidence type="ECO:0000256" key="9">
    <source>
        <dbReference type="SAM" id="Phobius"/>
    </source>
</evidence>
<feature type="coiled-coil region" evidence="8">
    <location>
        <begin position="111"/>
        <end position="138"/>
    </location>
</feature>
<dbReference type="GO" id="GO:0051117">
    <property type="term" value="F:ATPase binding"/>
    <property type="evidence" value="ECO:0007669"/>
    <property type="project" value="TreeGrafter"/>
</dbReference>
<gene>
    <name evidence="10" type="ORF">EDC14_1001221</name>
</gene>
<evidence type="ECO:0000256" key="8">
    <source>
        <dbReference type="SAM" id="Coils"/>
    </source>
</evidence>
<keyword evidence="5 9" id="KW-1133">Transmembrane helix</keyword>
<feature type="transmembrane region" description="Helical" evidence="9">
    <location>
        <begin position="591"/>
        <end position="615"/>
    </location>
</feature>
<keyword evidence="11" id="KW-1185">Reference proteome</keyword>
<keyword evidence="3" id="KW-0813">Transport</keyword>
<dbReference type="GO" id="GO:0016471">
    <property type="term" value="C:vacuolar proton-transporting V-type ATPase complex"/>
    <property type="evidence" value="ECO:0007669"/>
    <property type="project" value="TreeGrafter"/>
</dbReference>
<dbReference type="EMBL" id="SLUN01000001">
    <property type="protein sequence ID" value="TCL76936.1"/>
    <property type="molecule type" value="Genomic_DNA"/>
</dbReference>
<evidence type="ECO:0000313" key="11">
    <source>
        <dbReference type="Proteomes" id="UP000295008"/>
    </source>
</evidence>
<keyword evidence="8" id="KW-0175">Coiled coil</keyword>
<evidence type="ECO:0000256" key="5">
    <source>
        <dbReference type="ARBA" id="ARBA00022989"/>
    </source>
</evidence>
<evidence type="ECO:0000313" key="10">
    <source>
        <dbReference type="EMBL" id="TCL76936.1"/>
    </source>
</evidence>
<evidence type="ECO:0000256" key="1">
    <source>
        <dbReference type="ARBA" id="ARBA00004141"/>
    </source>
</evidence>
<dbReference type="Proteomes" id="UP000295008">
    <property type="component" value="Unassembled WGS sequence"/>
</dbReference>
<reference evidence="10 11" key="1">
    <citation type="submission" date="2019-03" db="EMBL/GenBank/DDBJ databases">
        <title>Genomic Encyclopedia of Type Strains, Phase IV (KMG-IV): sequencing the most valuable type-strain genomes for metagenomic binning, comparative biology and taxonomic classification.</title>
        <authorList>
            <person name="Goeker M."/>
        </authorList>
    </citation>
    <scope>NUCLEOTIDE SEQUENCE [LARGE SCALE GENOMIC DNA]</scope>
    <source>
        <strain evidence="10 11">LX-B</strain>
    </source>
</reference>
<feature type="coiled-coil region" evidence="8">
    <location>
        <begin position="11"/>
        <end position="71"/>
    </location>
</feature>
<dbReference type="AlphaFoldDB" id="A0A4R1SBK4"/>
<keyword evidence="7 9" id="KW-0472">Membrane</keyword>
<protein>
    <submittedName>
        <fullName evidence="10">V/A-type H+-transporting ATPase subunit I</fullName>
    </submittedName>
</protein>
<keyword evidence="6" id="KW-0406">Ion transport</keyword>
<feature type="transmembrane region" description="Helical" evidence="9">
    <location>
        <begin position="478"/>
        <end position="496"/>
    </location>
</feature>
<keyword evidence="4 9" id="KW-0812">Transmembrane</keyword>
<dbReference type="GO" id="GO:0033179">
    <property type="term" value="C:proton-transporting V-type ATPase, V0 domain"/>
    <property type="evidence" value="ECO:0007669"/>
    <property type="project" value="InterPro"/>
</dbReference>
<accession>A0A4R1SBK4</accession>
<evidence type="ECO:0000256" key="3">
    <source>
        <dbReference type="ARBA" id="ARBA00022448"/>
    </source>
</evidence>
<evidence type="ECO:0000256" key="2">
    <source>
        <dbReference type="ARBA" id="ARBA00009904"/>
    </source>
</evidence>
<dbReference type="PANTHER" id="PTHR11629:SF63">
    <property type="entry name" value="V-TYPE PROTON ATPASE SUBUNIT A"/>
    <property type="match status" value="1"/>
</dbReference>
<dbReference type="GO" id="GO:0007035">
    <property type="term" value="P:vacuolar acidification"/>
    <property type="evidence" value="ECO:0007669"/>
    <property type="project" value="TreeGrafter"/>
</dbReference>
<feature type="transmembrane region" description="Helical" evidence="9">
    <location>
        <begin position="532"/>
        <end position="552"/>
    </location>
</feature>
<evidence type="ECO:0000256" key="7">
    <source>
        <dbReference type="ARBA" id="ARBA00023136"/>
    </source>
</evidence>
<sequence length="657" mass="72351">MSVTPMHKVQLFTLREDLDRLTGLLQELEIMELAPFPADASQNEAALAGLVADLQRRIDRTDRRLGELGRALAFLDQVAPVRPSLVEQFAGVKTYLTPSAQQRLLSQPERADRVLDELRQIEAELARLQAERHQVQTVHDQLAPWRGWDLDGRALQGTGRVQVFLAAAEAPSPDCLDELELDYYGEIVAADQRGVLFALLAEREHSGQVQAFFAKHDIHLVTLPAYETTVAARLAELEAQRERLDAAAQRLRERARGLHEERQVLQVFYDAGLSEKARLETTRQHLYSERSAALTGWIPADRLEQLQAELDRNQIRYACQTVDPEPGEEPPIRLANRPALAPFEYLVQSFSLPRAGELDPSPVIAPFFFIFFGIALGDAGYGLILSLICAGLLLKLKLGPVGRKLSWMFLLSGLGAVLVGLLTGSVLSLPVRFGIFNPLENPILLLIIALALGLIQLYLGVILSAWEDIRAGRWVDALLNQGFWLLFLTSVVLVLGKDALGLAGQGTLFNYLLLVSALGLVIGNVRSKKGIVAKLLAIPGSFFTFYGGIGFFSDVLSYSRLMALGLSGGVMGGIMNQLAWMVVQSIPVAGWILGAAIFCFGHALNLALSVLGAYVHSSRLQYLEFFGKFYQGGGRPFAPLKAERKYTFVIDEREASS</sequence>
<evidence type="ECO:0000256" key="6">
    <source>
        <dbReference type="ARBA" id="ARBA00023065"/>
    </source>
</evidence>
<feature type="transmembrane region" description="Helical" evidence="9">
    <location>
        <begin position="443"/>
        <end position="466"/>
    </location>
</feature>
<feature type="coiled-coil region" evidence="8">
    <location>
        <begin position="234"/>
        <end position="261"/>
    </location>
</feature>
<comment type="similarity">
    <text evidence="2">Belongs to the V-ATPase 116 kDa subunit family.</text>
</comment>
<proteinExistence type="inferred from homology"/>
<evidence type="ECO:0000256" key="4">
    <source>
        <dbReference type="ARBA" id="ARBA00022692"/>
    </source>
</evidence>
<name>A0A4R1SBK4_HYDET</name>